<accession>A0A1Y2SFS7</accession>
<proteinExistence type="predicted"/>
<dbReference type="EMBL" id="MUBJ01000007">
    <property type="protein sequence ID" value="OTA16676.1"/>
    <property type="molecule type" value="Genomic_DNA"/>
</dbReference>
<organism evidence="1 2">
    <name type="scientific">Xenorhabdus vietnamensis</name>
    <dbReference type="NCBI Taxonomy" id="351656"/>
    <lineage>
        <taxon>Bacteria</taxon>
        <taxon>Pseudomonadati</taxon>
        <taxon>Pseudomonadota</taxon>
        <taxon>Gammaproteobacteria</taxon>
        <taxon>Enterobacterales</taxon>
        <taxon>Morganellaceae</taxon>
        <taxon>Xenorhabdus</taxon>
    </lineage>
</organism>
<keyword evidence="2" id="KW-1185">Reference proteome</keyword>
<sequence>MKFQDNSSYAFKLKLFDAKNSNLMKDSQFKGV</sequence>
<evidence type="ECO:0000313" key="1">
    <source>
        <dbReference type="EMBL" id="OTA16676.1"/>
    </source>
</evidence>
<reference evidence="1 2" key="1">
    <citation type="submission" date="2016-10" db="EMBL/GenBank/DDBJ databases">
        <title>Systematic genetic and metabolomic analysis of Xenorhabdus and Photorhabdus spp., highlights the requirements for a dual symbiotic and pathogenic life style.</title>
        <authorList>
            <person name="Tobias N.J."/>
            <person name="Wolff H."/>
            <person name="Djahanschiri B."/>
            <person name="Pidot S.J."/>
            <person name="Stinear T.P."/>
            <person name="Ebersberger I."/>
            <person name="Bode H.B."/>
        </authorList>
    </citation>
    <scope>NUCLEOTIDE SEQUENCE [LARGE SCALE GENOMIC DNA]</scope>
    <source>
        <strain evidence="1 2">DSM 22392</strain>
    </source>
</reference>
<evidence type="ECO:0000313" key="2">
    <source>
        <dbReference type="Proteomes" id="UP000194350"/>
    </source>
</evidence>
<comment type="caution">
    <text evidence="1">The sequence shown here is derived from an EMBL/GenBank/DDBJ whole genome shotgun (WGS) entry which is preliminary data.</text>
</comment>
<gene>
    <name evidence="1" type="ORF">Xvie_01765</name>
</gene>
<dbReference type="Proteomes" id="UP000194350">
    <property type="component" value="Unassembled WGS sequence"/>
</dbReference>
<dbReference type="AlphaFoldDB" id="A0A1Y2SFS7"/>
<protein>
    <submittedName>
        <fullName evidence="1">Uncharacterized protein</fullName>
    </submittedName>
</protein>
<name>A0A1Y2SFS7_9GAMM</name>